<proteinExistence type="predicted"/>
<dbReference type="GO" id="GO:0034045">
    <property type="term" value="C:phagophore assembly site membrane"/>
    <property type="evidence" value="ECO:0007669"/>
    <property type="project" value="UniProtKB-SubCell"/>
</dbReference>
<evidence type="ECO:0000256" key="8">
    <source>
        <dbReference type="ARBA" id="ARBA00093445"/>
    </source>
</evidence>
<evidence type="ECO:0000256" key="3">
    <source>
        <dbReference type="ARBA" id="ARBA00022448"/>
    </source>
</evidence>
<evidence type="ECO:0000256" key="7">
    <source>
        <dbReference type="ARBA" id="ARBA00023136"/>
    </source>
</evidence>
<dbReference type="GO" id="GO:0061908">
    <property type="term" value="C:phagophore"/>
    <property type="evidence" value="ECO:0007669"/>
    <property type="project" value="TreeGrafter"/>
</dbReference>
<accession>A0A6C0E7M8</accession>
<dbReference type="GO" id="GO:0000422">
    <property type="term" value="P:autophagy of mitochondrion"/>
    <property type="evidence" value="ECO:0007669"/>
    <property type="project" value="TreeGrafter"/>
</dbReference>
<evidence type="ECO:0000256" key="4">
    <source>
        <dbReference type="ARBA" id="ARBA00022824"/>
    </source>
</evidence>
<dbReference type="GO" id="GO:0005789">
    <property type="term" value="C:endoplasmic reticulum membrane"/>
    <property type="evidence" value="ECO:0007669"/>
    <property type="project" value="UniProtKB-SubCell"/>
</dbReference>
<dbReference type="GO" id="GO:0061709">
    <property type="term" value="P:reticulophagy"/>
    <property type="evidence" value="ECO:0007669"/>
    <property type="project" value="TreeGrafter"/>
</dbReference>
<dbReference type="InterPro" id="IPR026849">
    <property type="entry name" value="ATG2"/>
</dbReference>
<dbReference type="GO" id="GO:0006869">
    <property type="term" value="P:lipid transport"/>
    <property type="evidence" value="ECO:0007669"/>
    <property type="project" value="UniProtKB-KW"/>
</dbReference>
<evidence type="ECO:0000313" key="9">
    <source>
        <dbReference type="EMBL" id="QHT25177.1"/>
    </source>
</evidence>
<dbReference type="GO" id="GO:0043495">
    <property type="term" value="F:protein-membrane adaptor activity"/>
    <property type="evidence" value="ECO:0007669"/>
    <property type="project" value="TreeGrafter"/>
</dbReference>
<evidence type="ECO:0000256" key="2">
    <source>
        <dbReference type="ARBA" id="ARBA00004586"/>
    </source>
</evidence>
<sequence length="1285" mass="150073">MSKTFLGNLGGQIQKKFYVYFIKKILGSWIKNPPHIDDVDVLEHELNLSYLEFEHSLIDQHIQQYPFKVLSAYLKDLKIPSVTWTNITNLRTYFSIGKLVLVLLIEEPTPHPPNMFLKLKENIHQIEQDFTESIYNNTNQNTHSDKGIKSIAKIIRDTLYNLKFQIDMIEIQLKSDTHQDNPLIIQFKDININQQSIINPEEDEAWKYLKFNINVLIDSKIIFENIDSQITLNYEINKGKLSVDIPKIKGDINASHLEKILDLMGLYQEFSKFQNQSQMSFGMYFCSENDLRSFIDIETEDTIDDFFKLFQEKIEIIEIDSFELKIISNNPSNYLLITLDTFKLKDPLLNNTFNLNIKEITPSKTSIILSNPDLFDFSIRPSTQNQKHYKLHIDTRNTTINFDIDIINRYTSYFSIKYVGGTYDIDPDPIKFYLNIKLNDVKINIFVPEENNYLQIKTNVLAVKFDPCEVKFDNFELCLVVGENEPKTIYISDFLRLAIQKKTFDNSNQIRSHPTLFSDDPILIDQYGLYYQPTDQAGFQNFNSIIYPRVSTRVVILFGKTHLLIKEKNILTHLNQLIKSVSNLKLELPPPIRSEYTVIDMKWKEFFIILEDKFIVKLLCFSLQSVINFYTDQTFHYFRLEDGCIYNSKTEEVVLEKVDHRNTFMFVAAIQTDLFPINNNINTIKNKISKVALLFESVRIHHFLNNKFWILEIIDYFKNTETNVETNVATNVETNVNTDQIIYVSSKKLDLNLIINKDYNLTFSGSGVKMSFKSNLELVVFDHLSINIFNQIITIPILKVNHINYYLSCSGNSNSLSASSSSELNLDCPYIAIDNIDFTICADSLEITEKIIKIISDNQSDHEKYPIQTVVDIDIDERNEIKMLMMDALLSDNYQPQEPIILEKSYNKLNNSELLEFVPVDLSSKKKLELPISIINQLRLEINRTRFLIYSGSDLTHQRNCNIYLELSLDGIKIIKMKMPDRDNFIEIELALTDAKLIGVLDEKQHKIFFQKMPHITKRLTSYNSTRSYFNASKSQPFHIHFRKDLTEYYIEMSFFPARLDINQNLINFILEFIQNYTNYASLEAIDNEDEKRVEDKIHFKSIKMNQMYFRVNYASNLFDCKFKNHHWILNFLSLRKLDLMFNEYYIDNVYGVPNVIKHLSDHYLEVLSQQKQIKIIKSITPLRSIIRLANGIVNLVIIPSKECYQTGKVIKGLKNGLTNFKETTLDELRAIGHKTFDIISNTIEVFEPNNSNTSNVQDAVIEIPYRDYNQKGIMRAIQSYLQSS</sequence>
<keyword evidence="6" id="KW-0445">Lipid transport</keyword>
<dbReference type="PANTHER" id="PTHR13190">
    <property type="entry name" value="AUTOPHAGY-RELATED 2, ISOFORM A"/>
    <property type="match status" value="1"/>
</dbReference>
<keyword evidence="7" id="KW-0472">Membrane</keyword>
<keyword evidence="4" id="KW-0256">Endoplasmic reticulum</keyword>
<evidence type="ECO:0000256" key="1">
    <source>
        <dbReference type="ARBA" id="ARBA00004184"/>
    </source>
</evidence>
<keyword evidence="3" id="KW-0813">Transport</keyword>
<evidence type="ECO:0000256" key="6">
    <source>
        <dbReference type="ARBA" id="ARBA00023055"/>
    </source>
</evidence>
<keyword evidence="5" id="KW-0072">Autophagy</keyword>
<comment type="subcellular location">
    <subcellularLocation>
        <location evidence="1">Endomembrane system</location>
        <topology evidence="1">Peripheral membrane protein</topology>
    </subcellularLocation>
    <subcellularLocation>
        <location evidence="2">Endoplasmic reticulum membrane</location>
    </subcellularLocation>
    <subcellularLocation>
        <location evidence="8">Preautophagosomal structure membrane</location>
    </subcellularLocation>
</comment>
<reference evidence="9" key="1">
    <citation type="journal article" date="2020" name="Nature">
        <title>Giant virus diversity and host interactions through global metagenomics.</title>
        <authorList>
            <person name="Schulz F."/>
            <person name="Roux S."/>
            <person name="Paez-Espino D."/>
            <person name="Jungbluth S."/>
            <person name="Walsh D.A."/>
            <person name="Denef V.J."/>
            <person name="McMahon K.D."/>
            <person name="Konstantinidis K.T."/>
            <person name="Eloe-Fadrosh E.A."/>
            <person name="Kyrpides N.C."/>
            <person name="Woyke T."/>
        </authorList>
    </citation>
    <scope>NUCLEOTIDE SEQUENCE</scope>
    <source>
        <strain evidence="9">GVMAG-M-3300023179-150</strain>
    </source>
</reference>
<organism evidence="9">
    <name type="scientific">viral metagenome</name>
    <dbReference type="NCBI Taxonomy" id="1070528"/>
    <lineage>
        <taxon>unclassified sequences</taxon>
        <taxon>metagenomes</taxon>
        <taxon>organismal metagenomes</taxon>
    </lineage>
</organism>
<dbReference type="EMBL" id="MN739758">
    <property type="protein sequence ID" value="QHT25177.1"/>
    <property type="molecule type" value="Genomic_DNA"/>
</dbReference>
<dbReference type="GO" id="GO:0061723">
    <property type="term" value="P:glycophagy"/>
    <property type="evidence" value="ECO:0007669"/>
    <property type="project" value="TreeGrafter"/>
</dbReference>
<dbReference type="GO" id="GO:0034727">
    <property type="term" value="P:piecemeal microautophagy of the nucleus"/>
    <property type="evidence" value="ECO:0007669"/>
    <property type="project" value="TreeGrafter"/>
</dbReference>
<dbReference type="GO" id="GO:0032266">
    <property type="term" value="F:phosphatidylinositol-3-phosphate binding"/>
    <property type="evidence" value="ECO:0007669"/>
    <property type="project" value="TreeGrafter"/>
</dbReference>
<dbReference type="GO" id="GO:0000045">
    <property type="term" value="P:autophagosome assembly"/>
    <property type="evidence" value="ECO:0007669"/>
    <property type="project" value="TreeGrafter"/>
</dbReference>
<name>A0A6C0E7M8_9ZZZZ</name>
<dbReference type="PANTHER" id="PTHR13190:SF1">
    <property type="entry name" value="AUTOPHAGY-RELATED 2, ISOFORM A"/>
    <property type="match status" value="1"/>
</dbReference>
<protein>
    <submittedName>
        <fullName evidence="9">Uncharacterized protein</fullName>
    </submittedName>
</protein>
<evidence type="ECO:0000256" key="5">
    <source>
        <dbReference type="ARBA" id="ARBA00023006"/>
    </source>
</evidence>